<protein>
    <submittedName>
        <fullName evidence="1">Uncharacterized protein</fullName>
    </submittedName>
</protein>
<evidence type="ECO:0000313" key="2">
    <source>
        <dbReference type="Proteomes" id="UP001152798"/>
    </source>
</evidence>
<keyword evidence="2" id="KW-1185">Reference proteome</keyword>
<dbReference type="Proteomes" id="UP001152798">
    <property type="component" value="Chromosome 5"/>
</dbReference>
<name>A0A9P0HJ94_NEZVI</name>
<dbReference type="EMBL" id="OV725081">
    <property type="protein sequence ID" value="CAH1402787.1"/>
    <property type="molecule type" value="Genomic_DNA"/>
</dbReference>
<gene>
    <name evidence="1" type="ORF">NEZAVI_LOCUS11526</name>
</gene>
<proteinExistence type="predicted"/>
<evidence type="ECO:0000313" key="1">
    <source>
        <dbReference type="EMBL" id="CAH1402787.1"/>
    </source>
</evidence>
<organism evidence="1 2">
    <name type="scientific">Nezara viridula</name>
    <name type="common">Southern green stink bug</name>
    <name type="synonym">Cimex viridulus</name>
    <dbReference type="NCBI Taxonomy" id="85310"/>
    <lineage>
        <taxon>Eukaryota</taxon>
        <taxon>Metazoa</taxon>
        <taxon>Ecdysozoa</taxon>
        <taxon>Arthropoda</taxon>
        <taxon>Hexapoda</taxon>
        <taxon>Insecta</taxon>
        <taxon>Pterygota</taxon>
        <taxon>Neoptera</taxon>
        <taxon>Paraneoptera</taxon>
        <taxon>Hemiptera</taxon>
        <taxon>Heteroptera</taxon>
        <taxon>Panheteroptera</taxon>
        <taxon>Pentatomomorpha</taxon>
        <taxon>Pentatomoidea</taxon>
        <taxon>Pentatomidae</taxon>
        <taxon>Pentatominae</taxon>
        <taxon>Nezara</taxon>
    </lineage>
</organism>
<sequence length="29" mass="3288">MGSFDDGVFTIIREKLVVLTLAVRSCCWQ</sequence>
<dbReference type="AlphaFoldDB" id="A0A9P0HJ94"/>
<reference evidence="1" key="1">
    <citation type="submission" date="2022-01" db="EMBL/GenBank/DDBJ databases">
        <authorList>
            <person name="King R."/>
        </authorList>
    </citation>
    <scope>NUCLEOTIDE SEQUENCE</scope>
</reference>
<accession>A0A9P0HJ94</accession>